<evidence type="ECO:0000313" key="2">
    <source>
        <dbReference type="Proteomes" id="UP001283341"/>
    </source>
</evidence>
<keyword evidence="2" id="KW-1185">Reference proteome</keyword>
<organism evidence="1 2">
    <name type="scientific">Apodospora peruviana</name>
    <dbReference type="NCBI Taxonomy" id="516989"/>
    <lineage>
        <taxon>Eukaryota</taxon>
        <taxon>Fungi</taxon>
        <taxon>Dikarya</taxon>
        <taxon>Ascomycota</taxon>
        <taxon>Pezizomycotina</taxon>
        <taxon>Sordariomycetes</taxon>
        <taxon>Sordariomycetidae</taxon>
        <taxon>Sordariales</taxon>
        <taxon>Lasiosphaeriaceae</taxon>
        <taxon>Apodospora</taxon>
    </lineage>
</organism>
<proteinExistence type="predicted"/>
<accession>A0AAE0HZC9</accession>
<name>A0AAE0HZC9_9PEZI</name>
<dbReference type="AlphaFoldDB" id="A0AAE0HZC9"/>
<sequence>MIREIYLVYSWYIKYRGIQNATLVVPLEKHGAVVRLAPNELRVNCYVGGLKTIYAGGCPRSDWYSGLGIYQQPLHDAR</sequence>
<evidence type="ECO:0000313" key="1">
    <source>
        <dbReference type="EMBL" id="KAK3315596.1"/>
    </source>
</evidence>
<gene>
    <name evidence="1" type="ORF">B0H66DRAFT_565631</name>
</gene>
<protein>
    <submittedName>
        <fullName evidence="1">Uncharacterized protein</fullName>
    </submittedName>
</protein>
<reference evidence="1" key="2">
    <citation type="submission" date="2023-06" db="EMBL/GenBank/DDBJ databases">
        <authorList>
            <consortium name="Lawrence Berkeley National Laboratory"/>
            <person name="Haridas S."/>
            <person name="Hensen N."/>
            <person name="Bonometti L."/>
            <person name="Westerberg I."/>
            <person name="Brannstrom I.O."/>
            <person name="Guillou S."/>
            <person name="Cros-Aarteil S."/>
            <person name="Calhoun S."/>
            <person name="Kuo A."/>
            <person name="Mondo S."/>
            <person name="Pangilinan J."/>
            <person name="Riley R."/>
            <person name="Labutti K."/>
            <person name="Andreopoulos B."/>
            <person name="Lipzen A."/>
            <person name="Chen C."/>
            <person name="Yanf M."/>
            <person name="Daum C."/>
            <person name="Ng V."/>
            <person name="Clum A."/>
            <person name="Steindorff A."/>
            <person name="Ohm R."/>
            <person name="Martin F."/>
            <person name="Silar P."/>
            <person name="Natvig D."/>
            <person name="Lalanne C."/>
            <person name="Gautier V."/>
            <person name="Ament-Velasquez S.L."/>
            <person name="Kruys A."/>
            <person name="Hutchinson M.I."/>
            <person name="Powell A.J."/>
            <person name="Barry K."/>
            <person name="Miller A.N."/>
            <person name="Grigoriev I.V."/>
            <person name="Debuchy R."/>
            <person name="Gladieux P."/>
            <person name="Thoren M.H."/>
            <person name="Johannesson H."/>
        </authorList>
    </citation>
    <scope>NUCLEOTIDE SEQUENCE</scope>
    <source>
        <strain evidence="1">CBS 118394</strain>
    </source>
</reference>
<dbReference type="EMBL" id="JAUEDM010000006">
    <property type="protein sequence ID" value="KAK3315596.1"/>
    <property type="molecule type" value="Genomic_DNA"/>
</dbReference>
<comment type="caution">
    <text evidence="1">The sequence shown here is derived from an EMBL/GenBank/DDBJ whole genome shotgun (WGS) entry which is preliminary data.</text>
</comment>
<dbReference type="Proteomes" id="UP001283341">
    <property type="component" value="Unassembled WGS sequence"/>
</dbReference>
<reference evidence="1" key="1">
    <citation type="journal article" date="2023" name="Mol. Phylogenet. Evol.">
        <title>Genome-scale phylogeny and comparative genomics of the fungal order Sordariales.</title>
        <authorList>
            <person name="Hensen N."/>
            <person name="Bonometti L."/>
            <person name="Westerberg I."/>
            <person name="Brannstrom I.O."/>
            <person name="Guillou S."/>
            <person name="Cros-Aarteil S."/>
            <person name="Calhoun S."/>
            <person name="Haridas S."/>
            <person name="Kuo A."/>
            <person name="Mondo S."/>
            <person name="Pangilinan J."/>
            <person name="Riley R."/>
            <person name="LaButti K."/>
            <person name="Andreopoulos B."/>
            <person name="Lipzen A."/>
            <person name="Chen C."/>
            <person name="Yan M."/>
            <person name="Daum C."/>
            <person name="Ng V."/>
            <person name="Clum A."/>
            <person name="Steindorff A."/>
            <person name="Ohm R.A."/>
            <person name="Martin F."/>
            <person name="Silar P."/>
            <person name="Natvig D.O."/>
            <person name="Lalanne C."/>
            <person name="Gautier V."/>
            <person name="Ament-Velasquez S.L."/>
            <person name="Kruys A."/>
            <person name="Hutchinson M.I."/>
            <person name="Powell A.J."/>
            <person name="Barry K."/>
            <person name="Miller A.N."/>
            <person name="Grigoriev I.V."/>
            <person name="Debuchy R."/>
            <person name="Gladieux P."/>
            <person name="Hiltunen Thoren M."/>
            <person name="Johannesson H."/>
        </authorList>
    </citation>
    <scope>NUCLEOTIDE SEQUENCE</scope>
    <source>
        <strain evidence="1">CBS 118394</strain>
    </source>
</reference>